<dbReference type="EMBL" id="CM023470">
    <property type="protein sequence ID" value="KAH7979378.1"/>
    <property type="molecule type" value="Genomic_DNA"/>
</dbReference>
<proteinExistence type="predicted"/>
<organism evidence="1 2">
    <name type="scientific">Dermacentor silvarum</name>
    <name type="common">Tick</name>
    <dbReference type="NCBI Taxonomy" id="543639"/>
    <lineage>
        <taxon>Eukaryota</taxon>
        <taxon>Metazoa</taxon>
        <taxon>Ecdysozoa</taxon>
        <taxon>Arthropoda</taxon>
        <taxon>Chelicerata</taxon>
        <taxon>Arachnida</taxon>
        <taxon>Acari</taxon>
        <taxon>Parasitiformes</taxon>
        <taxon>Ixodida</taxon>
        <taxon>Ixodoidea</taxon>
        <taxon>Ixodidae</taxon>
        <taxon>Rhipicephalinae</taxon>
        <taxon>Dermacentor</taxon>
    </lineage>
</organism>
<evidence type="ECO:0000313" key="2">
    <source>
        <dbReference type="Proteomes" id="UP000821865"/>
    </source>
</evidence>
<keyword evidence="2" id="KW-1185">Reference proteome</keyword>
<gene>
    <name evidence="1" type="ORF">HPB49_009257</name>
</gene>
<protein>
    <submittedName>
        <fullName evidence="1">Uncharacterized protein</fullName>
    </submittedName>
</protein>
<dbReference type="Proteomes" id="UP000821865">
    <property type="component" value="Chromosome 1"/>
</dbReference>
<reference evidence="1" key="1">
    <citation type="submission" date="2020-05" db="EMBL/GenBank/DDBJ databases">
        <title>Large-scale comparative analyses of tick genomes elucidate their genetic diversity and vector capacities.</title>
        <authorList>
            <person name="Jia N."/>
            <person name="Wang J."/>
            <person name="Shi W."/>
            <person name="Du L."/>
            <person name="Sun Y."/>
            <person name="Zhan W."/>
            <person name="Jiang J."/>
            <person name="Wang Q."/>
            <person name="Zhang B."/>
            <person name="Ji P."/>
            <person name="Sakyi L.B."/>
            <person name="Cui X."/>
            <person name="Yuan T."/>
            <person name="Jiang B."/>
            <person name="Yang W."/>
            <person name="Lam T.T.-Y."/>
            <person name="Chang Q."/>
            <person name="Ding S."/>
            <person name="Wang X."/>
            <person name="Zhu J."/>
            <person name="Ruan X."/>
            <person name="Zhao L."/>
            <person name="Wei J."/>
            <person name="Que T."/>
            <person name="Du C."/>
            <person name="Cheng J."/>
            <person name="Dai P."/>
            <person name="Han X."/>
            <person name="Huang E."/>
            <person name="Gao Y."/>
            <person name="Liu J."/>
            <person name="Shao H."/>
            <person name="Ye R."/>
            <person name="Li L."/>
            <person name="Wei W."/>
            <person name="Wang X."/>
            <person name="Wang C."/>
            <person name="Yang T."/>
            <person name="Huo Q."/>
            <person name="Li W."/>
            <person name="Guo W."/>
            <person name="Chen H."/>
            <person name="Zhou L."/>
            <person name="Ni X."/>
            <person name="Tian J."/>
            <person name="Zhou Y."/>
            <person name="Sheng Y."/>
            <person name="Liu T."/>
            <person name="Pan Y."/>
            <person name="Xia L."/>
            <person name="Li J."/>
            <person name="Zhao F."/>
            <person name="Cao W."/>
        </authorList>
    </citation>
    <scope>NUCLEOTIDE SEQUENCE</scope>
    <source>
        <strain evidence="1">Dsil-2018</strain>
    </source>
</reference>
<sequence length="396" mass="43498">MSSPEVLASLTTDVERVLYLLTQLEPKGDINFAASLRVAHLMLKQRENKNHKMRIVFFVGSPVLAPTGELDLLARRLKREKVNVDIVNFGEYGVNMGKLSNFINILNGDATGSSHMVTVPAGNILSKVVASTPVVQGENSRRAINYDLEFEDDDPAVLLALRVSMAEQRQWQDYEARQAMADSPRDAVLAASDDTASEFLSAEEQQLLEEILFMGTEPGAFGGVAGLADPRTTSEDEQFDYDMLMSLQLDQPLPELISPIDLPDTLSAEADDDSIDRDEALQVLGQEPGSYKARPSVPRVSSAARAKARRVPPKARWPAAHGGAVESPVTAIRARHSVASRHARDNGLKSVRQALPRQSQTVLEPKMDPTRGLWNRRKQARARRDTTTPRVTSPSG</sequence>
<name>A0ACB8DYM9_DERSI</name>
<evidence type="ECO:0000313" key="1">
    <source>
        <dbReference type="EMBL" id="KAH7979378.1"/>
    </source>
</evidence>
<accession>A0ACB8DYM9</accession>
<comment type="caution">
    <text evidence="1">The sequence shown here is derived from an EMBL/GenBank/DDBJ whole genome shotgun (WGS) entry which is preliminary data.</text>
</comment>